<protein>
    <submittedName>
        <fullName evidence="1">Uncharacterized protein</fullName>
    </submittedName>
</protein>
<organism evidence="1 2">
    <name type="scientific">Kickxella alabastrina</name>
    <dbReference type="NCBI Taxonomy" id="61397"/>
    <lineage>
        <taxon>Eukaryota</taxon>
        <taxon>Fungi</taxon>
        <taxon>Fungi incertae sedis</taxon>
        <taxon>Zoopagomycota</taxon>
        <taxon>Kickxellomycotina</taxon>
        <taxon>Kickxellomycetes</taxon>
        <taxon>Kickxellales</taxon>
        <taxon>Kickxellaceae</taxon>
        <taxon>Kickxella</taxon>
    </lineage>
</organism>
<evidence type="ECO:0000313" key="2">
    <source>
        <dbReference type="Proteomes" id="UP001150581"/>
    </source>
</evidence>
<accession>A0ACC1IEB8</accession>
<comment type="caution">
    <text evidence="1">The sequence shown here is derived from an EMBL/GenBank/DDBJ whole genome shotgun (WGS) entry which is preliminary data.</text>
</comment>
<dbReference type="Proteomes" id="UP001150581">
    <property type="component" value="Unassembled WGS sequence"/>
</dbReference>
<keyword evidence="2" id="KW-1185">Reference proteome</keyword>
<sequence length="168" mass="17950">MKLHSLFVLNRHGNPLYHHTYDPTTDQTPDPSTKYAYLAHTSCDLIDECLLANPAPKVSSDLYLGLLQTTEGLNIYGYVLNTGARFVLIVSEDPTATTSPLAVAAGGGTVGGVKGEIILVFQQLHAAYIALVCNPFHEYMAEVGGDEGEGCVGGKFDAVVEELGKIHS</sequence>
<proteinExistence type="predicted"/>
<reference evidence="1" key="1">
    <citation type="submission" date="2022-07" db="EMBL/GenBank/DDBJ databases">
        <title>Phylogenomic reconstructions and comparative analyses of Kickxellomycotina fungi.</title>
        <authorList>
            <person name="Reynolds N.K."/>
            <person name="Stajich J.E."/>
            <person name="Barry K."/>
            <person name="Grigoriev I.V."/>
            <person name="Crous P."/>
            <person name="Smith M.E."/>
        </authorList>
    </citation>
    <scope>NUCLEOTIDE SEQUENCE</scope>
    <source>
        <strain evidence="1">Benny 63K</strain>
    </source>
</reference>
<name>A0ACC1IEB8_9FUNG</name>
<dbReference type="EMBL" id="JANBPG010000744">
    <property type="protein sequence ID" value="KAJ1894064.1"/>
    <property type="molecule type" value="Genomic_DNA"/>
</dbReference>
<evidence type="ECO:0000313" key="1">
    <source>
        <dbReference type="EMBL" id="KAJ1894064.1"/>
    </source>
</evidence>
<gene>
    <name evidence="1" type="ORF">LPJ66_005405</name>
</gene>